<comment type="caution">
    <text evidence="2">The sequence shown here is derived from an EMBL/GenBank/DDBJ whole genome shotgun (WGS) entry which is preliminary data.</text>
</comment>
<gene>
    <name evidence="1" type="ORF">ERS391062_00024</name>
    <name evidence="2" type="ORF">SAMEA1466929_00507</name>
</gene>
<dbReference type="EMBL" id="FJNR01000001">
    <property type="protein sequence ID" value="CZQ50853.1"/>
    <property type="molecule type" value="Genomic_DNA"/>
</dbReference>
<protein>
    <submittedName>
        <fullName evidence="2">Nitrogen regulation protein NIFR3</fullName>
    </submittedName>
</protein>
<evidence type="ECO:0000313" key="2">
    <source>
        <dbReference type="EMBL" id="SRC21916.1"/>
    </source>
</evidence>
<name>A0AAX2JXM7_STAAU</name>
<proteinExistence type="predicted"/>
<reference evidence="1" key="1">
    <citation type="submission" date="2016-02" db="EMBL/GenBank/DDBJ databases">
        <authorList>
            <consortium name="Pathogen Informatics"/>
        </authorList>
    </citation>
    <scope>NUCLEOTIDE SEQUENCE</scope>
    <source>
        <strain evidence="1">1943STDY5698364</strain>
    </source>
</reference>
<dbReference type="Proteomes" id="UP000070985">
    <property type="component" value="Unassembled WGS sequence"/>
</dbReference>
<evidence type="ECO:0000313" key="3">
    <source>
        <dbReference type="Proteomes" id="UP000249918"/>
    </source>
</evidence>
<dbReference type="AlphaFoldDB" id="A0AAX2JXM7"/>
<dbReference type="EMBL" id="UDJK01000002">
    <property type="protein sequence ID" value="SRC21916.1"/>
    <property type="molecule type" value="Genomic_DNA"/>
</dbReference>
<reference evidence="2 3" key="2">
    <citation type="submission" date="2018-06" db="EMBL/GenBank/DDBJ databases">
        <authorList>
            <consortium name="Pathogen Informatics"/>
            <person name="Doyle S."/>
        </authorList>
    </citation>
    <scope>NUCLEOTIDE SEQUENCE [LARGE SCALE GENOMIC DNA]</scope>
    <source>
        <strain evidence="2 3">EOE047</strain>
    </source>
</reference>
<organism evidence="2 3">
    <name type="scientific">Staphylococcus aureus</name>
    <dbReference type="NCBI Taxonomy" id="1280"/>
    <lineage>
        <taxon>Bacteria</taxon>
        <taxon>Bacillati</taxon>
        <taxon>Bacillota</taxon>
        <taxon>Bacilli</taxon>
        <taxon>Bacillales</taxon>
        <taxon>Staphylococcaceae</taxon>
        <taxon>Staphylococcus</taxon>
    </lineage>
</organism>
<dbReference type="Proteomes" id="UP000249918">
    <property type="component" value="Unassembled WGS sequence"/>
</dbReference>
<accession>A0AAX2JXM7</accession>
<sequence length="73" mass="8294">MNYTLQGYIDCGAQTQRISKRNSTSNASWGAGPNTENFEKKFYKQCKLGADPQLDFQFLQAMHVYVSSHQVQS</sequence>
<evidence type="ECO:0000313" key="1">
    <source>
        <dbReference type="EMBL" id="CZQ50853.1"/>
    </source>
</evidence>